<evidence type="ECO:0000256" key="1">
    <source>
        <dbReference type="ARBA" id="ARBA00005532"/>
    </source>
</evidence>
<reference evidence="5" key="1">
    <citation type="submission" date="2019-10" db="EMBL/GenBank/DDBJ databases">
        <title>Metagenomic sequencing of thiosulfate-disproportionating enrichment culture.</title>
        <authorList>
            <person name="Umezawa K."/>
            <person name="Kojima H."/>
            <person name="Fukui M."/>
        </authorList>
    </citation>
    <scope>NUCLEOTIDE SEQUENCE</scope>
    <source>
        <strain evidence="5">45J</strain>
    </source>
</reference>
<dbReference type="Gene3D" id="1.10.286.20">
    <property type="match status" value="1"/>
</dbReference>
<dbReference type="InterPro" id="IPR036402">
    <property type="entry name" value="EF-Ts_dimer_sf"/>
</dbReference>
<keyword evidence="2 5" id="KW-0251">Elongation factor</keyword>
<dbReference type="InterPro" id="IPR001816">
    <property type="entry name" value="Transl_elong_EFTs/EF1B"/>
</dbReference>
<dbReference type="PANTHER" id="PTHR11741">
    <property type="entry name" value="ELONGATION FACTOR TS"/>
    <property type="match status" value="1"/>
</dbReference>
<evidence type="ECO:0000313" key="5">
    <source>
        <dbReference type="EMBL" id="GER93888.1"/>
    </source>
</evidence>
<dbReference type="AlphaFoldDB" id="A0A5J4KWE1"/>
<dbReference type="FunFam" id="1.10.8.10:FF:000001">
    <property type="entry name" value="Elongation factor Ts"/>
    <property type="match status" value="1"/>
</dbReference>
<dbReference type="SUPFAM" id="SSF46934">
    <property type="entry name" value="UBA-like"/>
    <property type="match status" value="1"/>
</dbReference>
<dbReference type="PROSITE" id="PS01127">
    <property type="entry name" value="EF_TS_2"/>
    <property type="match status" value="1"/>
</dbReference>
<dbReference type="PROSITE" id="PS01126">
    <property type="entry name" value="EF_TS_1"/>
    <property type="match status" value="1"/>
</dbReference>
<dbReference type="CDD" id="cd14275">
    <property type="entry name" value="UBA_EF-Ts"/>
    <property type="match status" value="1"/>
</dbReference>
<evidence type="ECO:0000259" key="4">
    <source>
        <dbReference type="Pfam" id="PF00889"/>
    </source>
</evidence>
<evidence type="ECO:0000256" key="3">
    <source>
        <dbReference type="ARBA" id="ARBA00022917"/>
    </source>
</evidence>
<accession>A0A5J4KWE1</accession>
<dbReference type="FunFam" id="1.10.286.20:FF:000001">
    <property type="entry name" value="Elongation factor Ts"/>
    <property type="match status" value="1"/>
</dbReference>
<dbReference type="GO" id="GO:0003746">
    <property type="term" value="F:translation elongation factor activity"/>
    <property type="evidence" value="ECO:0007669"/>
    <property type="project" value="UniProtKB-KW"/>
</dbReference>
<gene>
    <name evidence="5" type="ORF">A45J_1646</name>
</gene>
<name>A0A5J4KWE1_9ZZZZ</name>
<comment type="caution">
    <text evidence="5">The sequence shown here is derived from an EMBL/GenBank/DDBJ whole genome shotgun (WGS) entry which is preliminary data.</text>
</comment>
<proteinExistence type="inferred from homology"/>
<sequence length="206" mass="22965">MTVTADKVKELREKTNAGMMDCKKALIESGGDMEKAIDILRQKGLATAAKKASRAASEGIIGSYIHMDKLGVLVEVNCETDFVAKTDDFKGLVRDIAMHIAAANPMYVSREDVPQDVIEREKEIYRAQITNKPPQVVEKIIEGKLEKFYSDTCLLEQVFIKDPEGKQKIKDLITEKIAKLGENIVLRRFARFQLGEGLEKATSCEG</sequence>
<dbReference type="HAMAP" id="MF_00050">
    <property type="entry name" value="EF_Ts"/>
    <property type="match status" value="1"/>
</dbReference>
<keyword evidence="3" id="KW-0648">Protein biosynthesis</keyword>
<dbReference type="SUPFAM" id="SSF54713">
    <property type="entry name" value="Elongation factor Ts (EF-Ts), dimerisation domain"/>
    <property type="match status" value="1"/>
</dbReference>
<dbReference type="InterPro" id="IPR014039">
    <property type="entry name" value="Transl_elong_EFTs/EF1B_dimer"/>
</dbReference>
<dbReference type="GO" id="GO:0005737">
    <property type="term" value="C:cytoplasm"/>
    <property type="evidence" value="ECO:0007669"/>
    <property type="project" value="UniProtKB-ARBA"/>
</dbReference>
<dbReference type="Gene3D" id="3.30.479.20">
    <property type="entry name" value="Elongation factor Ts, dimerisation domain"/>
    <property type="match status" value="1"/>
</dbReference>
<dbReference type="Pfam" id="PF00889">
    <property type="entry name" value="EF_TS"/>
    <property type="match status" value="1"/>
</dbReference>
<dbReference type="Gene3D" id="1.10.8.10">
    <property type="entry name" value="DNA helicase RuvA subunit, C-terminal domain"/>
    <property type="match status" value="1"/>
</dbReference>
<comment type="similarity">
    <text evidence="1">Belongs to the EF-Ts family.</text>
</comment>
<dbReference type="PANTHER" id="PTHR11741:SF0">
    <property type="entry name" value="ELONGATION FACTOR TS, MITOCHONDRIAL"/>
    <property type="match status" value="1"/>
</dbReference>
<dbReference type="NCBIfam" id="TIGR00116">
    <property type="entry name" value="tsf"/>
    <property type="match status" value="1"/>
</dbReference>
<organism evidence="5">
    <name type="scientific">hot springs metagenome</name>
    <dbReference type="NCBI Taxonomy" id="433727"/>
    <lineage>
        <taxon>unclassified sequences</taxon>
        <taxon>metagenomes</taxon>
        <taxon>ecological metagenomes</taxon>
    </lineage>
</organism>
<evidence type="ECO:0000256" key="2">
    <source>
        <dbReference type="ARBA" id="ARBA00022768"/>
    </source>
</evidence>
<feature type="domain" description="Translation elongation factor EFTs/EF1B dimerisation" evidence="4">
    <location>
        <begin position="52"/>
        <end position="164"/>
    </location>
</feature>
<dbReference type="InterPro" id="IPR018101">
    <property type="entry name" value="Transl_elong_Ts_CS"/>
</dbReference>
<dbReference type="InterPro" id="IPR009060">
    <property type="entry name" value="UBA-like_sf"/>
</dbReference>
<protein>
    <submittedName>
        <fullName evidence="5">Translation elongation factor Ts</fullName>
    </submittedName>
</protein>
<dbReference type="EMBL" id="BLAB01000001">
    <property type="protein sequence ID" value="GER93888.1"/>
    <property type="molecule type" value="Genomic_DNA"/>
</dbReference>